<keyword evidence="6" id="KW-0004">4Fe-4S</keyword>
<evidence type="ECO:0000259" key="15">
    <source>
        <dbReference type="Pfam" id="PF00694"/>
    </source>
</evidence>
<comment type="cofactor">
    <cofactor evidence="1">
        <name>[4Fe-4S] cluster</name>
        <dbReference type="ChEBI" id="CHEBI:49883"/>
    </cofactor>
</comment>
<dbReference type="InterPro" id="IPR006249">
    <property type="entry name" value="Aconitase/IRP2"/>
</dbReference>
<dbReference type="InterPro" id="IPR000573">
    <property type="entry name" value="AconitaseA/IPMdHydase_ssu_swvl"/>
</dbReference>
<dbReference type="PRINTS" id="PR00415">
    <property type="entry name" value="ACONITASE"/>
</dbReference>
<evidence type="ECO:0000256" key="7">
    <source>
        <dbReference type="ARBA" id="ARBA00022723"/>
    </source>
</evidence>
<name>A0A9J9Q5U8_ACIET</name>
<dbReference type="SUPFAM" id="SSF53732">
    <property type="entry name" value="Aconitase iron-sulfur domain"/>
    <property type="match status" value="1"/>
</dbReference>
<dbReference type="KEGG" id="dia:Dtpsy_1066"/>
<dbReference type="FunFam" id="3.30.499.10:FF:000002">
    <property type="entry name" value="Aconitate hydratase"/>
    <property type="match status" value="1"/>
</dbReference>
<evidence type="ECO:0000256" key="10">
    <source>
        <dbReference type="ARBA" id="ARBA00023239"/>
    </source>
</evidence>
<comment type="catalytic activity">
    <reaction evidence="11">
        <text>citrate = D-threo-isocitrate</text>
        <dbReference type="Rhea" id="RHEA:10336"/>
        <dbReference type="ChEBI" id="CHEBI:15562"/>
        <dbReference type="ChEBI" id="CHEBI:16947"/>
        <dbReference type="EC" id="4.2.1.3"/>
    </reaction>
</comment>
<dbReference type="Gene3D" id="6.10.190.10">
    <property type="match status" value="1"/>
</dbReference>
<dbReference type="Pfam" id="PF00694">
    <property type="entry name" value="Aconitase_C"/>
    <property type="match status" value="1"/>
</dbReference>
<comment type="similarity">
    <text evidence="3">Belongs to the aconitase/IPM isomerase family.</text>
</comment>
<dbReference type="Gene3D" id="3.30.499.10">
    <property type="entry name" value="Aconitase, domain 3"/>
    <property type="match status" value="2"/>
</dbReference>
<dbReference type="PROSITE" id="PS01244">
    <property type="entry name" value="ACONITASE_2"/>
    <property type="match status" value="1"/>
</dbReference>
<evidence type="ECO:0000256" key="13">
    <source>
        <dbReference type="ARBA" id="ARBA00031977"/>
    </source>
</evidence>
<gene>
    <name evidence="16" type="ordered locus">Dtpsy_1066</name>
</gene>
<dbReference type="NCBIfam" id="NF006757">
    <property type="entry name" value="PRK09277.1"/>
    <property type="match status" value="1"/>
</dbReference>
<dbReference type="EMBL" id="CP001392">
    <property type="protein sequence ID" value="ACM32543.1"/>
    <property type="molecule type" value="Genomic_DNA"/>
</dbReference>
<dbReference type="EC" id="4.2.1.3" evidence="4"/>
<dbReference type="PANTHER" id="PTHR11670">
    <property type="entry name" value="ACONITASE/IRON-RESPONSIVE ELEMENT FAMILY MEMBER"/>
    <property type="match status" value="1"/>
</dbReference>
<dbReference type="InterPro" id="IPR036008">
    <property type="entry name" value="Aconitase_4Fe-4S_dom"/>
</dbReference>
<dbReference type="GO" id="GO:0046872">
    <property type="term" value="F:metal ion binding"/>
    <property type="evidence" value="ECO:0007669"/>
    <property type="project" value="UniProtKB-KW"/>
</dbReference>
<dbReference type="AlphaFoldDB" id="A0A9J9Q5U8"/>
<evidence type="ECO:0000256" key="3">
    <source>
        <dbReference type="ARBA" id="ARBA00007185"/>
    </source>
</evidence>
<dbReference type="Gene3D" id="3.20.19.10">
    <property type="entry name" value="Aconitase, domain 4"/>
    <property type="match status" value="1"/>
</dbReference>
<evidence type="ECO:0000256" key="4">
    <source>
        <dbReference type="ARBA" id="ARBA00012926"/>
    </source>
</evidence>
<keyword evidence="7" id="KW-0479">Metal-binding</keyword>
<organism evidence="16 17">
    <name type="scientific">Acidovorax ebreus (strain TPSY)</name>
    <name type="common">Diaphorobacter sp. (strain TPSY)</name>
    <dbReference type="NCBI Taxonomy" id="535289"/>
    <lineage>
        <taxon>Bacteria</taxon>
        <taxon>Pseudomonadati</taxon>
        <taxon>Pseudomonadota</taxon>
        <taxon>Betaproteobacteria</taxon>
        <taxon>Burkholderiales</taxon>
        <taxon>Comamonadaceae</taxon>
        <taxon>Diaphorobacter</taxon>
    </lineage>
</organism>
<evidence type="ECO:0000256" key="12">
    <source>
        <dbReference type="ARBA" id="ARBA00031081"/>
    </source>
</evidence>
<dbReference type="FunFam" id="3.20.19.10:FF:000001">
    <property type="entry name" value="Aconitate hydratase"/>
    <property type="match status" value="1"/>
</dbReference>
<dbReference type="GO" id="GO:0051539">
    <property type="term" value="F:4 iron, 4 sulfur cluster binding"/>
    <property type="evidence" value="ECO:0007669"/>
    <property type="project" value="UniProtKB-KW"/>
</dbReference>
<keyword evidence="8" id="KW-0408">Iron</keyword>
<dbReference type="InterPro" id="IPR018136">
    <property type="entry name" value="Aconitase_4Fe-4S_BS"/>
</dbReference>
<dbReference type="InterPro" id="IPR001030">
    <property type="entry name" value="Acoase/IPM_deHydtase_lsu_aba"/>
</dbReference>
<dbReference type="CDD" id="cd01580">
    <property type="entry name" value="AcnA_IRP_Swivel"/>
    <property type="match status" value="1"/>
</dbReference>
<evidence type="ECO:0000256" key="9">
    <source>
        <dbReference type="ARBA" id="ARBA00023014"/>
    </source>
</evidence>
<feature type="domain" description="Aconitase A/isopropylmalate dehydratase small subunit swivel" evidence="15">
    <location>
        <begin position="764"/>
        <end position="896"/>
    </location>
</feature>
<dbReference type="Proteomes" id="UP000000450">
    <property type="component" value="Chromosome"/>
</dbReference>
<dbReference type="PROSITE" id="PS00450">
    <property type="entry name" value="ACONITASE_1"/>
    <property type="match status" value="1"/>
</dbReference>
<dbReference type="RefSeq" id="WP_015912766.1">
    <property type="nucleotide sequence ID" value="NC_011992.1"/>
</dbReference>
<protein>
    <recommendedName>
        <fullName evidence="5">Aconitate hydratase A</fullName>
        <ecNumber evidence="4">4.2.1.3</ecNumber>
    </recommendedName>
    <alternativeName>
        <fullName evidence="13">Iron-responsive protein-like</fullName>
    </alternativeName>
    <alternativeName>
        <fullName evidence="12">RNA-binding protein</fullName>
    </alternativeName>
</protein>
<keyword evidence="9" id="KW-0411">Iron-sulfur</keyword>
<feature type="domain" description="Aconitase/3-isopropylmalate dehydratase large subunit alpha/beta/alpha" evidence="14">
    <location>
        <begin position="80"/>
        <end position="618"/>
    </location>
</feature>
<evidence type="ECO:0000313" key="17">
    <source>
        <dbReference type="Proteomes" id="UP000000450"/>
    </source>
</evidence>
<evidence type="ECO:0000256" key="5">
    <source>
        <dbReference type="ARBA" id="ARBA00019378"/>
    </source>
</evidence>
<evidence type="ECO:0000313" key="16">
    <source>
        <dbReference type="EMBL" id="ACM32543.1"/>
    </source>
</evidence>
<evidence type="ECO:0000256" key="2">
    <source>
        <dbReference type="ARBA" id="ARBA00004717"/>
    </source>
</evidence>
<keyword evidence="17" id="KW-1185">Reference proteome</keyword>
<reference evidence="16 17" key="1">
    <citation type="journal article" date="2010" name="J. Bacteriol.">
        <title>Completed genome sequence of the anaerobic iron-oxidizing bacterium Acidovorax ebreus strain TPSY.</title>
        <authorList>
            <person name="Byrne-Bailey K.G."/>
            <person name="Weber K.A."/>
            <person name="Chair A.H."/>
            <person name="Bose S."/>
            <person name="Knox T."/>
            <person name="Spanbauer T.L."/>
            <person name="Chertkov O."/>
            <person name="Coates J.D."/>
        </authorList>
    </citation>
    <scope>NUCLEOTIDE SEQUENCE [LARGE SCALE GENOMIC DNA]</scope>
    <source>
        <strain evidence="16 17">TPSY</strain>
    </source>
</reference>
<dbReference type="Pfam" id="PF00330">
    <property type="entry name" value="Aconitase"/>
    <property type="match status" value="1"/>
</dbReference>
<proteinExistence type="inferred from homology"/>
<sequence length="972" mass="105289">MAASRNPAHAFASTLATFATAAGKSGKFYSLPALARQFPGVNRLPVSLRIVLESVLRNCDGRRITAEHVEQLARWAPNAPRKDEIPFVVSRVVLQDFTGVPLLVDLAAMRSVAQRLGHNPRKIEPLVPVDLVVDHSIMVDYYGTKKALDLNMKLEFQRNRERYEFMKWGMQAFSTFGVVPPGFGIVHQVNLEYLAPGVHKGNDGVYYPDTLVGTDSHTTMINGIGVVGWGVGGIEAEAAMLGQPVYFLTPDVVGFELSGQLREGVTATDLVLTVTEILRREKVVGKFVEFFGEGTRTLALPDRATIGNMAPEYGATMGFFPVDEKTIDYFRGTGRTKAEIDAFEAYFRAQGLFGVPRAGEIDYSQVVRLDLGDVTPSLAGPKRPQDRIELGNVCRQFAELFSKPVAESGFNQPAELLHTRHHIHRRMAPVTEGAPSEKPVPEGAPRFLVEMEQNKPRLEVQHEDAAIHLPAKGADPTIGNGDVLIAAITSCTNTSNPSVLLAAGLLAKKAVEAGLRVAPHIKTSLAPGSRIVTEYLTQTGLLPYLEKLGFALVGYGCTTCIGNAGDLAPELNEVITSNDLVCAAVLSGNRNFEARIHPNLKANFLASPPLVVAYAIAGTVLKDLMTEPVGKGKGGRDVYLGDIWPSSDEIHALMKYAMNGKAFKENYAKVKTDPGALWNKIRGVDGDVYVWPSSTYIAEPPFFADFALDSVAASDGKQGAAGQKTSESVMGARIMALFGDSITTDHISPAGSIKETSPAGQWLLQHGVAKPDFNSYGARRGNHEVMMRGTFANVRIKNLMIPPLADGSREEGGVTIFQGEGPMQGQKMFIFDAAMHYIANKTPTVIFAGEEYGTGSSRDWAAKGTQLLGIKAVVARSFERIHRSNLVGMGVLPLQLRGNDSWQSLGLQGDEVIDVIPDPALTPQSEARLVIRRADGSCQEVAVTLRIDTPIEVDYYRAGGILPYVLRQLLSA</sequence>
<evidence type="ECO:0000256" key="1">
    <source>
        <dbReference type="ARBA" id="ARBA00001966"/>
    </source>
</evidence>
<dbReference type="InterPro" id="IPR015931">
    <property type="entry name" value="Acnase/IPM_dHydase_lsu_aba_1/3"/>
</dbReference>
<dbReference type="GO" id="GO:0003994">
    <property type="term" value="F:aconitate hydratase activity"/>
    <property type="evidence" value="ECO:0007669"/>
    <property type="project" value="UniProtKB-EC"/>
</dbReference>
<accession>A0A9J9Q5U8</accession>
<dbReference type="InterPro" id="IPR044137">
    <property type="entry name" value="AcnA_IRP_Swivel"/>
</dbReference>
<evidence type="ECO:0000259" key="14">
    <source>
        <dbReference type="Pfam" id="PF00330"/>
    </source>
</evidence>
<evidence type="ECO:0000256" key="8">
    <source>
        <dbReference type="ARBA" id="ARBA00023004"/>
    </source>
</evidence>
<keyword evidence="10" id="KW-0456">Lyase</keyword>
<dbReference type="InterPro" id="IPR015928">
    <property type="entry name" value="Aconitase/3IPM_dehydase_swvl"/>
</dbReference>
<evidence type="ECO:0000256" key="6">
    <source>
        <dbReference type="ARBA" id="ARBA00022485"/>
    </source>
</evidence>
<dbReference type="NCBIfam" id="NF009520">
    <property type="entry name" value="PRK12881.1"/>
    <property type="match status" value="1"/>
</dbReference>
<comment type="pathway">
    <text evidence="2">Carbohydrate metabolism; tricarboxylic acid cycle; isocitrate from oxaloacetate: step 2/2.</text>
</comment>
<dbReference type="SUPFAM" id="SSF52016">
    <property type="entry name" value="LeuD/IlvD-like"/>
    <property type="match status" value="1"/>
</dbReference>
<evidence type="ECO:0000256" key="11">
    <source>
        <dbReference type="ARBA" id="ARBA00023501"/>
    </source>
</evidence>